<dbReference type="EMBL" id="JANHAX010000006">
    <property type="protein sequence ID" value="MDQ2091677.1"/>
    <property type="molecule type" value="Genomic_DNA"/>
</dbReference>
<keyword evidence="3" id="KW-1185">Reference proteome</keyword>
<keyword evidence="1" id="KW-0812">Transmembrane</keyword>
<name>A0AAE3WFB5_9RHOB</name>
<dbReference type="AlphaFoldDB" id="A0AAE3WFB5"/>
<reference evidence="2" key="2">
    <citation type="submission" date="2023-02" db="EMBL/GenBank/DDBJ databases">
        <title>'Rhodoalgimonas zhirmunskyi' gen. nov., isolated from a red alga.</title>
        <authorList>
            <person name="Nedashkovskaya O.I."/>
            <person name="Otstavnykh N.Y."/>
            <person name="Bystritskaya E.P."/>
            <person name="Balabanova L.A."/>
            <person name="Isaeva M.P."/>
        </authorList>
    </citation>
    <scope>NUCLEOTIDE SEQUENCE</scope>
    <source>
        <strain evidence="2">KCTC 52189</strain>
    </source>
</reference>
<keyword evidence="1" id="KW-0472">Membrane</keyword>
<evidence type="ECO:0000256" key="1">
    <source>
        <dbReference type="SAM" id="Phobius"/>
    </source>
</evidence>
<dbReference type="Proteomes" id="UP001226762">
    <property type="component" value="Unassembled WGS sequence"/>
</dbReference>
<evidence type="ECO:0000313" key="2">
    <source>
        <dbReference type="EMBL" id="MDQ2091677.1"/>
    </source>
</evidence>
<protein>
    <submittedName>
        <fullName evidence="2">Uncharacterized protein</fullName>
    </submittedName>
</protein>
<evidence type="ECO:0000313" key="3">
    <source>
        <dbReference type="Proteomes" id="UP001226762"/>
    </source>
</evidence>
<keyword evidence="1" id="KW-1133">Transmembrane helix</keyword>
<organism evidence="2 3">
    <name type="scientific">Marimonas arenosa</name>
    <dbReference type="NCBI Taxonomy" id="1795305"/>
    <lineage>
        <taxon>Bacteria</taxon>
        <taxon>Pseudomonadati</taxon>
        <taxon>Pseudomonadota</taxon>
        <taxon>Alphaproteobacteria</taxon>
        <taxon>Rhodobacterales</taxon>
        <taxon>Paracoccaceae</taxon>
        <taxon>Marimonas</taxon>
    </lineage>
</organism>
<dbReference type="RefSeq" id="WP_306736977.1">
    <property type="nucleotide sequence ID" value="NZ_JANHAX010000006.1"/>
</dbReference>
<comment type="caution">
    <text evidence="2">The sequence shown here is derived from an EMBL/GenBank/DDBJ whole genome shotgun (WGS) entry which is preliminary data.</text>
</comment>
<feature type="transmembrane region" description="Helical" evidence="1">
    <location>
        <begin position="50"/>
        <end position="70"/>
    </location>
</feature>
<reference evidence="2" key="1">
    <citation type="submission" date="2022-07" db="EMBL/GenBank/DDBJ databases">
        <authorList>
            <person name="Otstavnykh N."/>
            <person name="Isaeva M."/>
            <person name="Bystritskaya E."/>
        </authorList>
    </citation>
    <scope>NUCLEOTIDE SEQUENCE</scope>
    <source>
        <strain evidence="2">KCTC 52189</strain>
    </source>
</reference>
<proteinExistence type="predicted"/>
<feature type="transmembrane region" description="Helical" evidence="1">
    <location>
        <begin position="24"/>
        <end position="44"/>
    </location>
</feature>
<sequence>MTLADTQSTDLHSHINGDKGETGAAVKLIFTVLVLLVAWGVSIFKWGVPGLYIPAVAFTPLMYLLLITIARG</sequence>
<accession>A0AAE3WFB5</accession>
<gene>
    <name evidence="2" type="ORF">NO357_17385</name>
</gene>